<dbReference type="SUPFAM" id="SSF53041">
    <property type="entry name" value="Resolvase-like"/>
    <property type="match status" value="1"/>
</dbReference>
<dbReference type="EMBL" id="JAGXOE010000094">
    <property type="protein sequence ID" value="MBS4103963.1"/>
    <property type="molecule type" value="Genomic_DNA"/>
</dbReference>
<dbReference type="InterPro" id="IPR011109">
    <property type="entry name" value="DNA_bind_recombinase_dom"/>
</dbReference>
<keyword evidence="6" id="KW-1185">Reference proteome</keyword>
<dbReference type="Gene3D" id="3.40.50.1390">
    <property type="entry name" value="Resolvase, N-terminal catalytic domain"/>
    <property type="match status" value="1"/>
</dbReference>
<evidence type="ECO:0000313" key="6">
    <source>
        <dbReference type="Proteomes" id="UP000676853"/>
    </source>
</evidence>
<dbReference type="PANTHER" id="PTHR30461:SF2">
    <property type="entry name" value="SERINE RECOMBINASE PINE-RELATED"/>
    <property type="match status" value="1"/>
</dbReference>
<accession>A0ABS5NI91</accession>
<comment type="caution">
    <text evidence="5">The sequence shown here is derived from an EMBL/GenBank/DDBJ whole genome shotgun (WGS) entry which is preliminary data.</text>
</comment>
<organism evidence="5 6">
    <name type="scientific">Tsukamurella paurometabola</name>
    <name type="common">Corynebacterium paurometabolum</name>
    <dbReference type="NCBI Taxonomy" id="2061"/>
    <lineage>
        <taxon>Bacteria</taxon>
        <taxon>Bacillati</taxon>
        <taxon>Actinomycetota</taxon>
        <taxon>Actinomycetes</taxon>
        <taxon>Mycobacteriales</taxon>
        <taxon>Tsukamurellaceae</taxon>
        <taxon>Tsukamurella</taxon>
    </lineage>
</organism>
<sequence length="537" mass="59695">MKRALIVTRLSKVTDVTTSPERQLQQCRDLIAQRGYLEVGVAEDLDVSGAVDPFDRRRPQLSDWLNNRAPEFDVVVVYRVDRLSRSVRYLQKLVAWAEDHGKIVVSATEPHFDMEMPFSAVIIALLGTVAQMELEAISDRNRSTAAFNIKAGRYRGGTPPWGYRVTDKHLEVDPEQRGYILEAAQRVLSGEPLGRIAEDWNSRGILTVRDRFAVSQGRKPKGLRWSKTVLEGQLTSRTLLGHSVHKGSTVLSEDGSPLQVAEPILDRATLDQVAHELASRKTRKDPTKRTDSLLLRVIQCDCGQPAYKLKGAVRRGVGDDTPCRRGVGDGPALSHPSRYRCSTQVHGKKWCGNGSVVQSDADQVVETLVLGMLGESERLTRQWDPGSDHSVELSDAEDELRDLTSIIGTGPYRAGTAARDQLDQRILLLSDRIDQLRQLAVKPSGWTWKGTGQLFSEWWAAASVIDRNVWLRSMGVTLTFTKPGRNVPPEWHLDLGDLTTLTEQLDPRGPVARWQSVLTEMSEAGVPGITLDPRTAP</sequence>
<dbReference type="InterPro" id="IPR006119">
    <property type="entry name" value="Resolv_N"/>
</dbReference>
<dbReference type="InterPro" id="IPR050639">
    <property type="entry name" value="SSR_resolvase"/>
</dbReference>
<keyword evidence="1" id="KW-0238">DNA-binding</keyword>
<feature type="domain" description="Resolvase/invertase-type recombinase catalytic" evidence="3">
    <location>
        <begin position="3"/>
        <end position="152"/>
    </location>
</feature>
<evidence type="ECO:0000313" key="5">
    <source>
        <dbReference type="EMBL" id="MBS4103963.1"/>
    </source>
</evidence>
<name>A0ABS5NI91_TSUPA</name>
<dbReference type="PANTHER" id="PTHR30461">
    <property type="entry name" value="DNA-INVERTASE FROM LAMBDOID PROPHAGE"/>
    <property type="match status" value="1"/>
</dbReference>
<keyword evidence="2" id="KW-0233">DNA recombination</keyword>
<gene>
    <name evidence="5" type="ORF">KFZ73_22310</name>
</gene>
<dbReference type="SMART" id="SM00857">
    <property type="entry name" value="Resolvase"/>
    <property type="match status" value="1"/>
</dbReference>
<dbReference type="PROSITE" id="PS51736">
    <property type="entry name" value="RECOMBINASES_3"/>
    <property type="match status" value="1"/>
</dbReference>
<dbReference type="CDD" id="cd00338">
    <property type="entry name" value="Ser_Recombinase"/>
    <property type="match status" value="1"/>
</dbReference>
<evidence type="ECO:0000256" key="1">
    <source>
        <dbReference type="ARBA" id="ARBA00023125"/>
    </source>
</evidence>
<proteinExistence type="predicted"/>
<dbReference type="Pfam" id="PF00239">
    <property type="entry name" value="Resolvase"/>
    <property type="match status" value="1"/>
</dbReference>
<reference evidence="5 6" key="1">
    <citation type="submission" date="2021-04" db="EMBL/GenBank/DDBJ databases">
        <title>Whole genome sequence analysis of a thiophenic sulfur metabolizing bacteria.</title>
        <authorList>
            <person name="Akhtar N."/>
            <person name="Akram J."/>
            <person name="Aslam A."/>
        </authorList>
    </citation>
    <scope>NUCLEOTIDE SEQUENCE [LARGE SCALE GENOMIC DNA]</scope>
    <source>
        <strain evidence="5 6">3OW</strain>
    </source>
</reference>
<evidence type="ECO:0000256" key="2">
    <source>
        <dbReference type="ARBA" id="ARBA00023172"/>
    </source>
</evidence>
<dbReference type="Pfam" id="PF07508">
    <property type="entry name" value="Recombinase"/>
    <property type="match status" value="1"/>
</dbReference>
<dbReference type="RefSeq" id="WP_212555123.1">
    <property type="nucleotide sequence ID" value="NZ_JAGXOE010000094.1"/>
</dbReference>
<dbReference type="Proteomes" id="UP000676853">
    <property type="component" value="Unassembled WGS sequence"/>
</dbReference>
<feature type="domain" description="Recombinase" evidence="4">
    <location>
        <begin position="160"/>
        <end position="283"/>
    </location>
</feature>
<dbReference type="Gene3D" id="3.90.1750.20">
    <property type="entry name" value="Putative Large Serine Recombinase, Chain B, Domain 2"/>
    <property type="match status" value="1"/>
</dbReference>
<dbReference type="PROSITE" id="PS51737">
    <property type="entry name" value="RECOMBINASE_DNA_BIND"/>
    <property type="match status" value="1"/>
</dbReference>
<protein>
    <submittedName>
        <fullName evidence="5">Recombinase family protein</fullName>
    </submittedName>
</protein>
<evidence type="ECO:0000259" key="3">
    <source>
        <dbReference type="PROSITE" id="PS51736"/>
    </source>
</evidence>
<evidence type="ECO:0000259" key="4">
    <source>
        <dbReference type="PROSITE" id="PS51737"/>
    </source>
</evidence>
<dbReference type="InterPro" id="IPR036162">
    <property type="entry name" value="Resolvase-like_N_sf"/>
</dbReference>
<dbReference type="InterPro" id="IPR038109">
    <property type="entry name" value="DNA_bind_recomb_sf"/>
</dbReference>